<feature type="region of interest" description="Disordered" evidence="1">
    <location>
        <begin position="187"/>
        <end position="206"/>
    </location>
</feature>
<feature type="compositionally biased region" description="Acidic residues" evidence="1">
    <location>
        <begin position="286"/>
        <end position="296"/>
    </location>
</feature>
<evidence type="ECO:0000313" key="4">
    <source>
        <dbReference type="Proteomes" id="UP001164733"/>
    </source>
</evidence>
<dbReference type="RefSeq" id="WP_216126623.1">
    <property type="nucleotide sequence ID" value="NZ_CP086239.1"/>
</dbReference>
<reference evidence="3" key="1">
    <citation type="submission" date="2021-11" db="EMBL/GenBank/DDBJ databases">
        <title>Clostridia strains as spoilage organisms.</title>
        <authorList>
            <person name="Wambui J."/>
            <person name="Stevens M.J.A."/>
            <person name="Stephan R."/>
        </authorList>
    </citation>
    <scope>NUCLEOTIDE SEQUENCE</scope>
    <source>
        <strain evidence="3">CF009</strain>
    </source>
</reference>
<name>A0AA47I6Q1_9CLOT</name>
<gene>
    <name evidence="3" type="ORF">LL038_06060</name>
</gene>
<proteinExistence type="predicted"/>
<feature type="domain" description="Tox-HNH-HHH" evidence="2">
    <location>
        <begin position="39"/>
        <end position="142"/>
    </location>
</feature>
<evidence type="ECO:0000256" key="1">
    <source>
        <dbReference type="SAM" id="MobiDB-lite"/>
    </source>
</evidence>
<protein>
    <recommendedName>
        <fullName evidence="2">Tox-HNH-HHH domain-containing protein</fullName>
    </recommendedName>
</protein>
<feature type="compositionally biased region" description="Basic and acidic residues" evidence="1">
    <location>
        <begin position="273"/>
        <end position="285"/>
    </location>
</feature>
<dbReference type="AlphaFoldDB" id="A0AA47I6Q1"/>
<organism evidence="3 4">
    <name type="scientific">Clostridium estertheticum</name>
    <dbReference type="NCBI Taxonomy" id="238834"/>
    <lineage>
        <taxon>Bacteria</taxon>
        <taxon>Bacillati</taxon>
        <taxon>Bacillota</taxon>
        <taxon>Clostridia</taxon>
        <taxon>Eubacteriales</taxon>
        <taxon>Clostridiaceae</taxon>
        <taxon>Clostridium</taxon>
    </lineage>
</organism>
<evidence type="ECO:0000313" key="3">
    <source>
        <dbReference type="EMBL" id="WAG61807.1"/>
    </source>
</evidence>
<accession>A0AA47I6Q1</accession>
<evidence type="ECO:0000259" key="2">
    <source>
        <dbReference type="Pfam" id="PF15637"/>
    </source>
</evidence>
<feature type="region of interest" description="Disordered" evidence="1">
    <location>
        <begin position="264"/>
        <end position="313"/>
    </location>
</feature>
<dbReference type="EMBL" id="CP086239">
    <property type="protein sequence ID" value="WAG61807.1"/>
    <property type="molecule type" value="Genomic_DNA"/>
</dbReference>
<dbReference type="Proteomes" id="UP001164733">
    <property type="component" value="Chromosome"/>
</dbReference>
<feature type="compositionally biased region" description="Basic and acidic residues" evidence="1">
    <location>
        <begin position="195"/>
        <end position="206"/>
    </location>
</feature>
<sequence>MEKIYSHMGINEEKLGRNNSTILDNGKEIFYKVTYSKELIVNMEFIGQENNGKSNVNNCGWKRDSRYYFKQLLNRHPEYFSEENKWSLEDGISPLCDKVFIDYFPEYKPFLGDKLIHHHIGEDGQSVALPAGLHIGYGIVHNVEKELGITKNAHDFSDLVQCKYSSSEKFDWEKDADEIMKTVINKNSSNNVNSKPKDIREKSGKTKSVMKIDKPNIIWDIILKEGIIGKSLSKVAKKVVPILGFMLVPVIIKLIEGKDNINRDALNENSDTQQKKRNDSGRDDGYNEEYTSDDGFGDITHASRKEHIVKGHPQHYNTLEGRKLIYKEPFPRGKDKDV</sequence>
<dbReference type="InterPro" id="IPR028915">
    <property type="entry name" value="Tox-HNH-HHH_dom"/>
</dbReference>
<dbReference type="Pfam" id="PF15637">
    <property type="entry name" value="Tox-HNH-HHH"/>
    <property type="match status" value="1"/>
</dbReference>